<gene>
    <name evidence="2" type="ORF">MICPUCDRAFT_49627</name>
</gene>
<dbReference type="InterPro" id="IPR021788">
    <property type="entry name" value="CPP1-like"/>
</dbReference>
<accession>C1MUV6</accession>
<keyword evidence="1" id="KW-1133">Transmembrane helix</keyword>
<dbReference type="GeneID" id="9685006"/>
<evidence type="ECO:0000313" key="2">
    <source>
        <dbReference type="EMBL" id="EEH56698.1"/>
    </source>
</evidence>
<sequence>MNTICARAACATVSWSVQSGSNPPARVGSRRAFAKLSTKLKKKSLDRGLGCVTRASDGGSPESTTMDYQGALKFLGLSENASSEDMVKAKNQMTTRYGDQDEKLKMVEAAYDVVLMRSLMKRSQGEVSDKTVKYADVLSPGAAVKQKLPPGLRDMMNKLPPRPAVEAPDPETLTQSGIALGVLAALVLAQGCSQPPGVDDAPGVQLSLAMIGSVWLLRKKNLTLTRAIALSVLGLAAGSAVGGVVEGWLRVDLVPLGALSSPSAVVSEFGLVGIFAASAFLF</sequence>
<dbReference type="OrthoDB" id="513574at2759"/>
<dbReference type="RefSeq" id="XP_003059566.1">
    <property type="nucleotide sequence ID" value="XM_003059520.1"/>
</dbReference>
<dbReference type="STRING" id="564608.C1MUV6"/>
<dbReference type="eggNOG" id="KOG0017">
    <property type="taxonomic scope" value="Eukaryota"/>
</dbReference>
<feature type="transmembrane region" description="Helical" evidence="1">
    <location>
        <begin position="227"/>
        <end position="249"/>
    </location>
</feature>
<organism evidence="3">
    <name type="scientific">Micromonas pusilla (strain CCMP1545)</name>
    <name type="common">Picoplanktonic green alga</name>
    <dbReference type="NCBI Taxonomy" id="564608"/>
    <lineage>
        <taxon>Eukaryota</taxon>
        <taxon>Viridiplantae</taxon>
        <taxon>Chlorophyta</taxon>
        <taxon>Mamiellophyceae</taxon>
        <taxon>Mamiellales</taxon>
        <taxon>Mamiellaceae</taxon>
        <taxon>Micromonas</taxon>
    </lineage>
</organism>
<evidence type="ECO:0000256" key="1">
    <source>
        <dbReference type="SAM" id="Phobius"/>
    </source>
</evidence>
<dbReference type="PANTHER" id="PTHR33372:SF10">
    <property type="entry name" value="OS03G0137300 PROTEIN"/>
    <property type="match status" value="1"/>
</dbReference>
<keyword evidence="3" id="KW-1185">Reference proteome</keyword>
<evidence type="ECO:0000313" key="3">
    <source>
        <dbReference type="Proteomes" id="UP000001876"/>
    </source>
</evidence>
<feature type="transmembrane region" description="Helical" evidence="1">
    <location>
        <begin position="261"/>
        <end position="281"/>
    </location>
</feature>
<dbReference type="KEGG" id="mpp:MICPUCDRAFT_49627"/>
<reference evidence="2 3" key="1">
    <citation type="journal article" date="2009" name="Science">
        <title>Green evolution and dynamic adaptations revealed by genomes of the marine picoeukaryotes Micromonas.</title>
        <authorList>
            <person name="Worden A.Z."/>
            <person name="Lee J.H."/>
            <person name="Mock T."/>
            <person name="Rouze P."/>
            <person name="Simmons M.P."/>
            <person name="Aerts A.L."/>
            <person name="Allen A.E."/>
            <person name="Cuvelier M.L."/>
            <person name="Derelle E."/>
            <person name="Everett M.V."/>
            <person name="Foulon E."/>
            <person name="Grimwood J."/>
            <person name="Gundlach H."/>
            <person name="Henrissat B."/>
            <person name="Napoli C."/>
            <person name="McDonald S.M."/>
            <person name="Parker M.S."/>
            <person name="Rombauts S."/>
            <person name="Salamov A."/>
            <person name="Von Dassow P."/>
            <person name="Badger J.H."/>
            <person name="Coutinho P.M."/>
            <person name="Demir E."/>
            <person name="Dubchak I."/>
            <person name="Gentemann C."/>
            <person name="Eikrem W."/>
            <person name="Gready J.E."/>
            <person name="John U."/>
            <person name="Lanier W."/>
            <person name="Lindquist E.A."/>
            <person name="Lucas S."/>
            <person name="Mayer K.F."/>
            <person name="Moreau H."/>
            <person name="Not F."/>
            <person name="Otillar R."/>
            <person name="Panaud O."/>
            <person name="Pangilinan J."/>
            <person name="Paulsen I."/>
            <person name="Piegu B."/>
            <person name="Poliakov A."/>
            <person name="Robbens S."/>
            <person name="Schmutz J."/>
            <person name="Toulza E."/>
            <person name="Wyss T."/>
            <person name="Zelensky A."/>
            <person name="Zhou K."/>
            <person name="Armbrust E.V."/>
            <person name="Bhattacharya D."/>
            <person name="Goodenough U.W."/>
            <person name="Van de Peer Y."/>
            <person name="Grigoriev I.V."/>
        </authorList>
    </citation>
    <scope>NUCLEOTIDE SEQUENCE [LARGE SCALE GENOMIC DNA]</scope>
    <source>
        <strain evidence="2 3">CCMP1545</strain>
    </source>
</reference>
<keyword evidence="1" id="KW-0472">Membrane</keyword>
<proteinExistence type="predicted"/>
<dbReference type="Pfam" id="PF11833">
    <property type="entry name" value="CPP1-like"/>
    <property type="match status" value="1"/>
</dbReference>
<dbReference type="GO" id="GO:0031969">
    <property type="term" value="C:chloroplast membrane"/>
    <property type="evidence" value="ECO:0007669"/>
    <property type="project" value="TreeGrafter"/>
</dbReference>
<dbReference type="PANTHER" id="PTHR33372">
    <property type="match status" value="1"/>
</dbReference>
<name>C1MUV6_MICPC</name>
<protein>
    <submittedName>
        <fullName evidence="2">Predicted protein</fullName>
    </submittedName>
</protein>
<dbReference type="Proteomes" id="UP000001876">
    <property type="component" value="Unassembled WGS sequence"/>
</dbReference>
<keyword evidence="1" id="KW-0812">Transmembrane</keyword>
<dbReference type="AlphaFoldDB" id="C1MUV6"/>
<dbReference type="EMBL" id="GG663740">
    <property type="protein sequence ID" value="EEH56698.1"/>
    <property type="molecule type" value="Genomic_DNA"/>
</dbReference>
<dbReference type="OMA" id="FDMSVET"/>